<evidence type="ECO:0000259" key="7">
    <source>
        <dbReference type="Pfam" id="PF00462"/>
    </source>
</evidence>
<dbReference type="EMBL" id="CASHTH010003255">
    <property type="protein sequence ID" value="CAI8042306.1"/>
    <property type="molecule type" value="Genomic_DNA"/>
</dbReference>
<dbReference type="InterPro" id="IPR023753">
    <property type="entry name" value="FAD/NAD-binding_dom"/>
</dbReference>
<evidence type="ECO:0000256" key="6">
    <source>
        <dbReference type="ARBA" id="ARBA00023284"/>
    </source>
</evidence>
<keyword evidence="5" id="KW-1015">Disulfide bond</keyword>
<dbReference type="CDD" id="cd02976">
    <property type="entry name" value="NrdH"/>
    <property type="match status" value="1"/>
</dbReference>
<evidence type="ECO:0000313" key="9">
    <source>
        <dbReference type="EMBL" id="CAI8042306.1"/>
    </source>
</evidence>
<dbReference type="PRINTS" id="PR00469">
    <property type="entry name" value="PNDRDTASEII"/>
</dbReference>
<keyword evidence="3" id="KW-0274">FAD</keyword>
<dbReference type="PROSITE" id="PS51354">
    <property type="entry name" value="GLUTAREDOXIN_2"/>
    <property type="match status" value="1"/>
</dbReference>
<dbReference type="InterPro" id="IPR050097">
    <property type="entry name" value="Ferredoxin-NADP_redctase_2"/>
</dbReference>
<dbReference type="InterPro" id="IPR036249">
    <property type="entry name" value="Thioredoxin-like_sf"/>
</dbReference>
<comment type="caution">
    <text evidence="9">The sequence shown here is derived from an EMBL/GenBank/DDBJ whole genome shotgun (WGS) entry which is preliminary data.</text>
</comment>
<dbReference type="Proteomes" id="UP001174909">
    <property type="component" value="Unassembled WGS sequence"/>
</dbReference>
<organism evidence="9 10">
    <name type="scientific">Geodia barretti</name>
    <name type="common">Barrett's horny sponge</name>
    <dbReference type="NCBI Taxonomy" id="519541"/>
    <lineage>
        <taxon>Eukaryota</taxon>
        <taxon>Metazoa</taxon>
        <taxon>Porifera</taxon>
        <taxon>Demospongiae</taxon>
        <taxon>Heteroscleromorpha</taxon>
        <taxon>Tetractinellida</taxon>
        <taxon>Astrophorina</taxon>
        <taxon>Geodiidae</taxon>
        <taxon>Geodia</taxon>
    </lineage>
</organism>
<gene>
    <name evidence="9" type="ORF">GBAR_LOCUS23510</name>
</gene>
<evidence type="ECO:0000256" key="5">
    <source>
        <dbReference type="ARBA" id="ARBA00023157"/>
    </source>
</evidence>
<dbReference type="GO" id="GO:0097237">
    <property type="term" value="P:cellular response to toxic substance"/>
    <property type="evidence" value="ECO:0007669"/>
    <property type="project" value="UniProtKB-ARBA"/>
</dbReference>
<dbReference type="Pfam" id="PF07992">
    <property type="entry name" value="Pyr_redox_2"/>
    <property type="match status" value="1"/>
</dbReference>
<evidence type="ECO:0000256" key="1">
    <source>
        <dbReference type="ARBA" id="ARBA00009333"/>
    </source>
</evidence>
<keyword evidence="2" id="KW-0285">Flavoprotein</keyword>
<comment type="similarity">
    <text evidence="1">Belongs to the class-II pyridine nucleotide-disulfide oxidoreductase family.</text>
</comment>
<feature type="domain" description="FAD/NAD(P)-binding" evidence="8">
    <location>
        <begin position="92"/>
        <end position="389"/>
    </location>
</feature>
<evidence type="ECO:0000256" key="2">
    <source>
        <dbReference type="ARBA" id="ARBA00022630"/>
    </source>
</evidence>
<accession>A0AA35T8I7</accession>
<protein>
    <submittedName>
        <fullName evidence="9">Thioredoxin reductase</fullName>
    </submittedName>
</protein>
<dbReference type="PROSITE" id="PS00573">
    <property type="entry name" value="PYRIDINE_REDOX_2"/>
    <property type="match status" value="1"/>
</dbReference>
<dbReference type="Pfam" id="PF00462">
    <property type="entry name" value="Glutaredoxin"/>
    <property type="match status" value="1"/>
</dbReference>
<dbReference type="PRINTS" id="PR00368">
    <property type="entry name" value="FADPNR"/>
</dbReference>
<dbReference type="PANTHER" id="PTHR48105">
    <property type="entry name" value="THIOREDOXIN REDUCTASE 1-RELATED-RELATED"/>
    <property type="match status" value="1"/>
</dbReference>
<reference evidence="9" key="1">
    <citation type="submission" date="2023-03" db="EMBL/GenBank/DDBJ databases">
        <authorList>
            <person name="Steffen K."/>
            <person name="Cardenas P."/>
        </authorList>
    </citation>
    <scope>NUCLEOTIDE SEQUENCE</scope>
</reference>
<keyword evidence="10" id="KW-1185">Reference proteome</keyword>
<dbReference type="Gene3D" id="3.50.50.60">
    <property type="entry name" value="FAD/NAD(P)-binding domain"/>
    <property type="match status" value="2"/>
</dbReference>
<dbReference type="InterPro" id="IPR008255">
    <property type="entry name" value="Pyr_nucl-diS_OxRdtase_2_AS"/>
</dbReference>
<dbReference type="AlphaFoldDB" id="A0AA35T8I7"/>
<evidence type="ECO:0000256" key="4">
    <source>
        <dbReference type="ARBA" id="ARBA00023002"/>
    </source>
</evidence>
<dbReference type="InterPro" id="IPR036188">
    <property type="entry name" value="FAD/NAD-bd_sf"/>
</dbReference>
<dbReference type="Gene3D" id="3.40.30.10">
    <property type="entry name" value="Glutaredoxin"/>
    <property type="match status" value="1"/>
</dbReference>
<keyword evidence="4" id="KW-0560">Oxidoreductase</keyword>
<dbReference type="SUPFAM" id="SSF52833">
    <property type="entry name" value="Thioredoxin-like"/>
    <property type="match status" value="1"/>
</dbReference>
<feature type="domain" description="Glutaredoxin" evidence="7">
    <location>
        <begin position="8"/>
        <end position="64"/>
    </location>
</feature>
<sequence>MTQSPGLTVYGALWCPDCRRSKQFLAEHRVPYRWVDIEQEPEAQDTVRQLNDGRQIIPTIVFDDGGPILVEPSNAELAVRLGINPQASRSHYDLIIVGAGPAGLTAAIYAAREGMDTLVIERGGVGGQAGSTERIDNYPGFAEGISGAELADRMRQQAERFGVELLVAQTVASINPGPDSGGVRTVTTETGQEYRAPSLLLTPGTRYRRLNVPGEEDFIGAGVHFCATCDGPFYRDMETLVVGGGNSGVEEGLFLTRFASHVTVLEVGDRLRASQVLQDKAAAHPQMDIRLNTTVREFRGDGKLSSVLVEDLTTGRQEELHPAGVFVFIGLDPNTGFLSDTVELDPRGFIVTGSGPRSSQMETNRHGIFAAGDARAGSTKQVASAVGEGAAALIAIRAHMEDEIRNRGYRGDN</sequence>
<evidence type="ECO:0000259" key="8">
    <source>
        <dbReference type="Pfam" id="PF07992"/>
    </source>
</evidence>
<evidence type="ECO:0000313" key="10">
    <source>
        <dbReference type="Proteomes" id="UP001174909"/>
    </source>
</evidence>
<dbReference type="InterPro" id="IPR002109">
    <property type="entry name" value="Glutaredoxin"/>
</dbReference>
<evidence type="ECO:0000256" key="3">
    <source>
        <dbReference type="ARBA" id="ARBA00022827"/>
    </source>
</evidence>
<dbReference type="GO" id="GO:0016668">
    <property type="term" value="F:oxidoreductase activity, acting on a sulfur group of donors, NAD(P) as acceptor"/>
    <property type="evidence" value="ECO:0007669"/>
    <property type="project" value="UniProtKB-ARBA"/>
</dbReference>
<keyword evidence="6" id="KW-0676">Redox-active center</keyword>
<proteinExistence type="inferred from homology"/>
<name>A0AA35T8I7_GEOBA</name>
<dbReference type="SUPFAM" id="SSF51905">
    <property type="entry name" value="FAD/NAD(P)-binding domain"/>
    <property type="match status" value="1"/>
</dbReference>